<evidence type="ECO:0000256" key="6">
    <source>
        <dbReference type="ARBA" id="ARBA00022833"/>
    </source>
</evidence>
<evidence type="ECO:0000313" key="12">
    <source>
        <dbReference type="WBParaSite" id="L893_g18913.t1"/>
    </source>
</evidence>
<dbReference type="Gene3D" id="1.25.50.20">
    <property type="match status" value="1"/>
</dbReference>
<evidence type="ECO:0000259" key="9">
    <source>
        <dbReference type="Pfam" id="PF01433"/>
    </source>
</evidence>
<dbReference type="Pfam" id="PF11838">
    <property type="entry name" value="ERAP1_C"/>
    <property type="match status" value="1"/>
</dbReference>
<dbReference type="InterPro" id="IPR050344">
    <property type="entry name" value="Peptidase_M1_aminopeptidases"/>
</dbReference>
<dbReference type="InterPro" id="IPR024571">
    <property type="entry name" value="ERAP1-like_C_dom"/>
</dbReference>
<dbReference type="AlphaFoldDB" id="A0A1I7YQX4"/>
<reference evidence="12" key="1">
    <citation type="submission" date="2016-11" db="UniProtKB">
        <authorList>
            <consortium name="WormBaseParasite"/>
        </authorList>
    </citation>
    <scope>IDENTIFICATION</scope>
</reference>
<keyword evidence="7" id="KW-0482">Metalloprotease</keyword>
<evidence type="ECO:0000256" key="7">
    <source>
        <dbReference type="ARBA" id="ARBA00023049"/>
    </source>
</evidence>
<dbReference type="GO" id="GO:0005615">
    <property type="term" value="C:extracellular space"/>
    <property type="evidence" value="ECO:0007669"/>
    <property type="project" value="TreeGrafter"/>
</dbReference>
<evidence type="ECO:0000256" key="2">
    <source>
        <dbReference type="ARBA" id="ARBA00010136"/>
    </source>
</evidence>
<keyword evidence="5" id="KW-0378">Hydrolase</keyword>
<dbReference type="Gene3D" id="1.10.390.10">
    <property type="entry name" value="Neutral Protease Domain 2"/>
    <property type="match status" value="1"/>
</dbReference>
<protein>
    <submittedName>
        <fullName evidence="12">Peptidase_M1 domain-containing protein</fullName>
    </submittedName>
</protein>
<feature type="region of interest" description="Disordered" evidence="8">
    <location>
        <begin position="529"/>
        <end position="550"/>
    </location>
</feature>
<evidence type="ECO:0000313" key="11">
    <source>
        <dbReference type="Proteomes" id="UP000095287"/>
    </source>
</evidence>
<dbReference type="InterPro" id="IPR001930">
    <property type="entry name" value="Peptidase_M1"/>
</dbReference>
<dbReference type="InterPro" id="IPR027268">
    <property type="entry name" value="Peptidase_M4/M1_CTD_sf"/>
</dbReference>
<feature type="domain" description="ERAP1-like C-terminal" evidence="10">
    <location>
        <begin position="277"/>
        <end position="523"/>
    </location>
</feature>
<dbReference type="GO" id="GO:0043171">
    <property type="term" value="P:peptide catabolic process"/>
    <property type="evidence" value="ECO:0007669"/>
    <property type="project" value="TreeGrafter"/>
</dbReference>
<keyword evidence="4" id="KW-0479">Metal-binding</keyword>
<evidence type="ECO:0000256" key="1">
    <source>
        <dbReference type="ARBA" id="ARBA00001947"/>
    </source>
</evidence>
<keyword evidence="11" id="KW-1185">Reference proteome</keyword>
<dbReference type="Pfam" id="PF01433">
    <property type="entry name" value="Peptidase_M1"/>
    <property type="match status" value="1"/>
</dbReference>
<feature type="domain" description="Peptidase M1 membrane alanine aminopeptidase" evidence="9">
    <location>
        <begin position="1"/>
        <end position="171"/>
    </location>
</feature>
<keyword evidence="3" id="KW-0645">Protease</keyword>
<keyword evidence="6" id="KW-0862">Zinc</keyword>
<evidence type="ECO:0000256" key="8">
    <source>
        <dbReference type="SAM" id="MobiDB-lite"/>
    </source>
</evidence>
<evidence type="ECO:0000256" key="3">
    <source>
        <dbReference type="ARBA" id="ARBA00022670"/>
    </source>
</evidence>
<dbReference type="GO" id="GO:0016020">
    <property type="term" value="C:membrane"/>
    <property type="evidence" value="ECO:0007669"/>
    <property type="project" value="TreeGrafter"/>
</dbReference>
<dbReference type="WBParaSite" id="L893_g18913.t1">
    <property type="protein sequence ID" value="L893_g18913.t1"/>
    <property type="gene ID" value="L893_g18913"/>
</dbReference>
<evidence type="ECO:0000259" key="10">
    <source>
        <dbReference type="Pfam" id="PF11838"/>
    </source>
</evidence>
<proteinExistence type="inferred from homology"/>
<dbReference type="GO" id="GO:0005737">
    <property type="term" value="C:cytoplasm"/>
    <property type="evidence" value="ECO:0007669"/>
    <property type="project" value="TreeGrafter"/>
</dbReference>
<dbReference type="PANTHER" id="PTHR11533:SF299">
    <property type="entry name" value="AMINOPEPTIDASE"/>
    <property type="match status" value="1"/>
</dbReference>
<dbReference type="SUPFAM" id="SSF55486">
    <property type="entry name" value="Metalloproteases ('zincins'), catalytic domain"/>
    <property type="match status" value="1"/>
</dbReference>
<name>A0A1I7YQX4_9BILA</name>
<dbReference type="PANTHER" id="PTHR11533">
    <property type="entry name" value="PROTEASE M1 ZINC METALLOPROTEASE"/>
    <property type="match status" value="1"/>
</dbReference>
<comment type="similarity">
    <text evidence="2">Belongs to the peptidase M1 family.</text>
</comment>
<organism evidence="11 12">
    <name type="scientific">Steinernema glaseri</name>
    <dbReference type="NCBI Taxonomy" id="37863"/>
    <lineage>
        <taxon>Eukaryota</taxon>
        <taxon>Metazoa</taxon>
        <taxon>Ecdysozoa</taxon>
        <taxon>Nematoda</taxon>
        <taxon>Chromadorea</taxon>
        <taxon>Rhabditida</taxon>
        <taxon>Tylenchina</taxon>
        <taxon>Panagrolaimomorpha</taxon>
        <taxon>Strongyloidoidea</taxon>
        <taxon>Steinernematidae</taxon>
        <taxon>Steinernema</taxon>
    </lineage>
</organism>
<evidence type="ECO:0000256" key="5">
    <source>
        <dbReference type="ARBA" id="ARBA00022801"/>
    </source>
</evidence>
<dbReference type="GO" id="GO:0006508">
    <property type="term" value="P:proteolysis"/>
    <property type="evidence" value="ECO:0007669"/>
    <property type="project" value="UniProtKB-KW"/>
</dbReference>
<dbReference type="GO" id="GO:0042277">
    <property type="term" value="F:peptide binding"/>
    <property type="evidence" value="ECO:0007669"/>
    <property type="project" value="TreeGrafter"/>
</dbReference>
<dbReference type="GO" id="GO:0070006">
    <property type="term" value="F:metalloaminopeptidase activity"/>
    <property type="evidence" value="ECO:0007669"/>
    <property type="project" value="TreeGrafter"/>
</dbReference>
<dbReference type="Proteomes" id="UP000095287">
    <property type="component" value="Unplaced"/>
</dbReference>
<accession>A0A1I7YQX4</accession>
<dbReference type="PRINTS" id="PR00756">
    <property type="entry name" value="ALADIPTASE"/>
</dbReference>
<dbReference type="InterPro" id="IPR014782">
    <property type="entry name" value="Peptidase_M1_dom"/>
</dbReference>
<sequence length="550" mass="63718">MENWGLIFTRPVHIVYREGLSNTNKEKITEVLAHEIAHMWYGNLVTMEWWNDLWLNEGFATYIGMKAADVIENSTTREEQLFMLDISGQSLRREEINIFNTHELSPRSLAGLSIQEMFSVITYNKAASVIKMVEKIVGPVAFRRALQLYLKRFAYANAARHDLFRVLNESVLGSHEGISPMTDINGTQAFSDGRFSLSEFMNGWVHQRGFPLVEIRRLPSGDLIADQALLWFNWDRIRTPYDAFQWKVPIFLGNSSLIWLEENATVLLPPTVPFDPHGLGYYRINYDMKSWEEMISALIANYNVYGIASRSRLLEDAFRIAFCGKLAFSVPIRLSQYLINEVEYAPFRIYAANFDFLSLLLHSIPGFHKVQGYFMDLLKPAFHRLINDSTVDGNHMKEALRDIVFVKLCSVNYPPCIAKLLPMFHRVKRRCEALPLSDFDCNTIHPTLRKAVYMTAVQFGSPDDYRFLMEKHREEPYSSERERIFSSLVVGRHPEYIERFFNETFIHNDLNNFVHRTVMNMILKSRSQPVIPARSQNNTRAEPRGGLISQ</sequence>
<comment type="cofactor">
    <cofactor evidence="1">
        <name>Zn(2+)</name>
        <dbReference type="ChEBI" id="CHEBI:29105"/>
    </cofactor>
</comment>
<evidence type="ECO:0000256" key="4">
    <source>
        <dbReference type="ARBA" id="ARBA00022723"/>
    </source>
</evidence>
<dbReference type="GO" id="GO:0008270">
    <property type="term" value="F:zinc ion binding"/>
    <property type="evidence" value="ECO:0007669"/>
    <property type="project" value="InterPro"/>
</dbReference>